<sequence length="317" mass="36838">MCLNLNLPSLPYIPNTRPRVLNSVTLFAVSLSHKQPKKGSIPWFNGFKFVIFPKFFYFFYQQMDKVGTWRDALTHVANIAGYHVDNSRLSVAVKSILGLISQKLSREFSEGRSKKYSKILHASFCTRRRIMWDIVRQESRDEPGKRSRLWHYEDIDNVLKNDTGTEKVQAMDIRGAKDPSIYHEEKEACWRPQGLAPLVTLKGWVLSALSWQGLALLVTLRGWVQRTLSWQDNCTSLERLPEPPNDYCWTSSPFSYNYTVQCFNCFKLAYNIQNFSNMFQEQSGQQFEKLCPRTISSFRKLLAALLIRRDSIKLSLK</sequence>
<organism evidence="1 2">
    <name type="scientific">Castanea mollissima</name>
    <name type="common">Chinese chestnut</name>
    <dbReference type="NCBI Taxonomy" id="60419"/>
    <lineage>
        <taxon>Eukaryota</taxon>
        <taxon>Viridiplantae</taxon>
        <taxon>Streptophyta</taxon>
        <taxon>Embryophyta</taxon>
        <taxon>Tracheophyta</taxon>
        <taxon>Spermatophyta</taxon>
        <taxon>Magnoliopsida</taxon>
        <taxon>eudicotyledons</taxon>
        <taxon>Gunneridae</taxon>
        <taxon>Pentapetalae</taxon>
        <taxon>rosids</taxon>
        <taxon>fabids</taxon>
        <taxon>Fagales</taxon>
        <taxon>Fagaceae</taxon>
        <taxon>Castanea</taxon>
    </lineage>
</organism>
<evidence type="ECO:0000313" key="2">
    <source>
        <dbReference type="Proteomes" id="UP000737018"/>
    </source>
</evidence>
<dbReference type="Gene3D" id="3.40.50.10140">
    <property type="entry name" value="Toll/interleukin-1 receptor homology (TIR) domain"/>
    <property type="match status" value="1"/>
</dbReference>
<dbReference type="InterPro" id="IPR035897">
    <property type="entry name" value="Toll_tir_struct_dom_sf"/>
</dbReference>
<dbReference type="OrthoDB" id="1420405at2759"/>
<reference evidence="1" key="1">
    <citation type="submission" date="2020-03" db="EMBL/GenBank/DDBJ databases">
        <title>Castanea mollissima Vanexum genome sequencing.</title>
        <authorList>
            <person name="Staton M."/>
        </authorList>
    </citation>
    <scope>NUCLEOTIDE SEQUENCE</scope>
    <source>
        <tissue evidence="1">Leaf</tissue>
    </source>
</reference>
<evidence type="ECO:0000313" key="1">
    <source>
        <dbReference type="EMBL" id="KAF3952776.1"/>
    </source>
</evidence>
<dbReference type="Proteomes" id="UP000737018">
    <property type="component" value="Unassembled WGS sequence"/>
</dbReference>
<accession>A0A8J4QJN0</accession>
<name>A0A8J4QJN0_9ROSI</name>
<proteinExistence type="predicted"/>
<gene>
    <name evidence="1" type="ORF">CMV_021709</name>
</gene>
<protein>
    <submittedName>
        <fullName evidence="1">Uncharacterized protein</fullName>
    </submittedName>
</protein>
<comment type="caution">
    <text evidence="1">The sequence shown here is derived from an EMBL/GenBank/DDBJ whole genome shotgun (WGS) entry which is preliminary data.</text>
</comment>
<dbReference type="EMBL" id="JRKL02004356">
    <property type="protein sequence ID" value="KAF3952776.1"/>
    <property type="molecule type" value="Genomic_DNA"/>
</dbReference>
<dbReference type="AlphaFoldDB" id="A0A8J4QJN0"/>
<keyword evidence="2" id="KW-1185">Reference proteome</keyword>